<keyword evidence="6" id="KW-1185">Reference proteome</keyword>
<reference evidence="5 6" key="1">
    <citation type="submission" date="2024-07" db="EMBL/GenBank/DDBJ databases">
        <title>The genome sequence of type strain Sediminicola arcticus GDMCC 1.2805.</title>
        <authorList>
            <person name="Liu Y."/>
        </authorList>
    </citation>
    <scope>NUCLEOTIDE SEQUENCE [LARGE SCALE GENOMIC DNA]</scope>
    <source>
        <strain evidence="5 6">GDMCC 1.2805</strain>
    </source>
</reference>
<dbReference type="PANTHER" id="PTHR36511:SF4">
    <property type="entry name" value="ANTITOXIN MQSA"/>
    <property type="match status" value="1"/>
</dbReference>
<evidence type="ECO:0000313" key="5">
    <source>
        <dbReference type="EMBL" id="MET6990057.1"/>
    </source>
</evidence>
<organism evidence="5 6">
    <name type="scientific">Sediminicola arcticus</name>
    <dbReference type="NCBI Taxonomy" id="1574308"/>
    <lineage>
        <taxon>Bacteria</taxon>
        <taxon>Pseudomonadati</taxon>
        <taxon>Bacteroidota</taxon>
        <taxon>Flavobacteriia</taxon>
        <taxon>Flavobacteriales</taxon>
        <taxon>Flavobacteriaceae</taxon>
        <taxon>Sediminicola</taxon>
    </lineage>
</organism>
<evidence type="ECO:0000256" key="3">
    <source>
        <dbReference type="ARBA" id="ARBA00023163"/>
    </source>
</evidence>
<dbReference type="SUPFAM" id="SSF47413">
    <property type="entry name" value="lambda repressor-like DNA-binding domains"/>
    <property type="match status" value="1"/>
</dbReference>
<evidence type="ECO:0000313" key="6">
    <source>
        <dbReference type="Proteomes" id="UP001549799"/>
    </source>
</evidence>
<feature type="domain" description="HTH cro/C1-type" evidence="4">
    <location>
        <begin position="67"/>
        <end position="105"/>
    </location>
</feature>
<gene>
    <name evidence="5" type="ORF">ABXZ36_05300</name>
</gene>
<dbReference type="Proteomes" id="UP001549799">
    <property type="component" value="Unassembled WGS sequence"/>
</dbReference>
<sequence length="166" mass="19025">MTKDELKELAYEYELTRENISEILGASIHTVNSWFEGRRNISRIKARHLKEYVEGSKGTFIITSKEIKIQRQKLGLSQSELADCIGVTIRTVQNYEAGETIPKSKYSSLQRTLFKEVENSTFNKDENQDKSISSQLENIQDALNQIVLDINSIKIRLNKLEVANKS</sequence>
<dbReference type="CDD" id="cd00093">
    <property type="entry name" value="HTH_XRE"/>
    <property type="match status" value="1"/>
</dbReference>
<accession>A0ABV2SSC6</accession>
<evidence type="ECO:0000259" key="4">
    <source>
        <dbReference type="PROSITE" id="PS50943"/>
    </source>
</evidence>
<protein>
    <submittedName>
        <fullName evidence="5">Helix-turn-helix domain-containing protein</fullName>
    </submittedName>
</protein>
<dbReference type="EMBL" id="JBEXAE010000002">
    <property type="protein sequence ID" value="MET6990057.1"/>
    <property type="molecule type" value="Genomic_DNA"/>
</dbReference>
<dbReference type="SMART" id="SM00530">
    <property type="entry name" value="HTH_XRE"/>
    <property type="match status" value="2"/>
</dbReference>
<dbReference type="Pfam" id="PF01381">
    <property type="entry name" value="HTH_3"/>
    <property type="match status" value="1"/>
</dbReference>
<keyword evidence="2" id="KW-0238">DNA-binding</keyword>
<keyword evidence="1" id="KW-0805">Transcription regulation</keyword>
<dbReference type="RefSeq" id="WP_354614447.1">
    <property type="nucleotide sequence ID" value="NZ_JBEXAE010000002.1"/>
</dbReference>
<comment type="caution">
    <text evidence="5">The sequence shown here is derived from an EMBL/GenBank/DDBJ whole genome shotgun (WGS) entry which is preliminary data.</text>
</comment>
<dbReference type="PROSITE" id="PS50943">
    <property type="entry name" value="HTH_CROC1"/>
    <property type="match status" value="1"/>
</dbReference>
<evidence type="ECO:0000256" key="1">
    <source>
        <dbReference type="ARBA" id="ARBA00023015"/>
    </source>
</evidence>
<dbReference type="InterPro" id="IPR052359">
    <property type="entry name" value="HTH-type_reg/antitoxin"/>
</dbReference>
<dbReference type="Gene3D" id="1.10.260.40">
    <property type="entry name" value="lambda repressor-like DNA-binding domains"/>
    <property type="match status" value="1"/>
</dbReference>
<evidence type="ECO:0000256" key="2">
    <source>
        <dbReference type="ARBA" id="ARBA00023125"/>
    </source>
</evidence>
<dbReference type="PANTHER" id="PTHR36511">
    <property type="entry name" value="MERR FAMILY BACTERIAL REGULATORY PROTEIN"/>
    <property type="match status" value="1"/>
</dbReference>
<dbReference type="InterPro" id="IPR010982">
    <property type="entry name" value="Lambda_DNA-bd_dom_sf"/>
</dbReference>
<keyword evidence="3" id="KW-0804">Transcription</keyword>
<name>A0ABV2SSC6_9FLAO</name>
<dbReference type="InterPro" id="IPR001387">
    <property type="entry name" value="Cro/C1-type_HTH"/>
</dbReference>
<proteinExistence type="predicted"/>